<dbReference type="Gene3D" id="2.60.40.10">
    <property type="entry name" value="Immunoglobulins"/>
    <property type="match status" value="1"/>
</dbReference>
<accession>A0A482TL42</accession>
<dbReference type="PANTHER" id="PTHR35902:SF3">
    <property type="entry name" value="NPCBM-ASSOCIATED, NEW3 DOMAIN OF ALPHA-GALACTOSIDASE"/>
    <property type="match status" value="1"/>
</dbReference>
<name>A0A482TL42_9EURY</name>
<reference evidence="2 3" key="1">
    <citation type="submission" date="2018-12" db="EMBL/GenBank/DDBJ databases">
        <title>Genome analysis provides insights into bioremediation potentialities of Halogeometricum borinquense strain N11.</title>
        <authorList>
            <person name="Najjari A."/>
            <person name="Youssef N."/>
            <person name="Fhoula I."/>
            <person name="Ben Dhia O."/>
            <person name="Mahjoubi M."/>
            <person name="Ouzari H.I."/>
            <person name="Cherif A."/>
        </authorList>
    </citation>
    <scope>NUCLEOTIDE SEQUENCE [LARGE SCALE GENOMIC DNA]</scope>
    <source>
        <strain evidence="2 3">N11</strain>
    </source>
</reference>
<dbReference type="EMBL" id="RZHH01000002">
    <property type="protein sequence ID" value="RYJ13605.1"/>
    <property type="molecule type" value="Genomic_DNA"/>
</dbReference>
<organism evidence="2 3">
    <name type="scientific">Halogeometricum borinquense</name>
    <dbReference type="NCBI Taxonomy" id="60847"/>
    <lineage>
        <taxon>Archaea</taxon>
        <taxon>Methanobacteriati</taxon>
        <taxon>Methanobacteriota</taxon>
        <taxon>Stenosarchaea group</taxon>
        <taxon>Halobacteria</taxon>
        <taxon>Halobacteriales</taxon>
        <taxon>Haloferacaceae</taxon>
        <taxon>Halogeometricum</taxon>
    </lineage>
</organism>
<proteinExistence type="predicted"/>
<evidence type="ECO:0000256" key="1">
    <source>
        <dbReference type="SAM" id="Phobius"/>
    </source>
</evidence>
<comment type="caution">
    <text evidence="2">The sequence shown here is derived from an EMBL/GenBank/DDBJ whole genome shotgun (WGS) entry which is preliminary data.</text>
</comment>
<gene>
    <name evidence="2" type="ORF">ELS19_06305</name>
</gene>
<dbReference type="Proteomes" id="UP000294028">
    <property type="component" value="Unassembled WGS sequence"/>
</dbReference>
<dbReference type="PANTHER" id="PTHR35902">
    <property type="entry name" value="S-LAYER DOMAIN-LIKE PROTEIN-RELATED"/>
    <property type="match status" value="1"/>
</dbReference>
<evidence type="ECO:0000313" key="3">
    <source>
        <dbReference type="Proteomes" id="UP000294028"/>
    </source>
</evidence>
<dbReference type="AlphaFoldDB" id="A0A482TL42"/>
<feature type="transmembrane region" description="Helical" evidence="1">
    <location>
        <begin position="598"/>
        <end position="619"/>
    </location>
</feature>
<keyword evidence="1" id="KW-0472">Membrane</keyword>
<dbReference type="RefSeq" id="WP_129784028.1">
    <property type="nucleotide sequence ID" value="NZ_RZHH01000002.1"/>
</dbReference>
<sequence length="623" mass="66441">MIRKSLTLFLVIAVVASTVPVAAATSNPDIQTIVPQPTVSPGVENTVNFQLVNDPNGPENNAITATNVRVRVSDNAPINVLTERLYVSKLADGKPVMKTLRMQVPSDINSGTYRIPLTVTYEYESGTGDSKQITRSMGVSVRVQSGPRFTVTDTNSTATVDGRGTLSVTMRNTGQEAASDATFTLASNNNDIALGGGAKATRFVSNWEKGATKTFEYDARLGESAQPGNYSLEGTVAYKDASGNSKTSPSLTVGMRALPEMTFDVSDVQSSVRVADSGKIKGTITNTGPLTAHSAVVAFQSNSPTAQAVETEYAIGSLEPNESTSFSFTVSVDSKANPGPRQYGVQVNYRNGDGDPVQSDTVDLPVTVGESDAGFDIRNLESTLRVGEEGTLSGTLVNTDDDPVTNAVLRFNPAGQTITPVETEYAIGRLDPGEAREFSFDVEVSSSSSGGPRQFNFQVNYRDEDNQQRTTNPIEVRTDIGAKSDEFEVTPVSNAYAAGESGEFRVNVTNTREETLTDISAKIFPESPLSSSNSEAFIEELEPGESETIVFKLSASGDALAKTYTVKMDFQYEDSQGETTISDAYQVPVDVTESDGGGLPLGLIALVIVALGAIGFVYYRRQD</sequence>
<keyword evidence="1" id="KW-0812">Transmembrane</keyword>
<keyword evidence="1" id="KW-1133">Transmembrane helix</keyword>
<protein>
    <submittedName>
        <fullName evidence="2">S-layer protein</fullName>
    </submittedName>
</protein>
<evidence type="ECO:0000313" key="2">
    <source>
        <dbReference type="EMBL" id="RYJ13605.1"/>
    </source>
</evidence>
<dbReference type="InterPro" id="IPR013783">
    <property type="entry name" value="Ig-like_fold"/>
</dbReference>